<accession>A0A8J2RFC1</accession>
<dbReference type="GO" id="GO:0045724">
    <property type="term" value="P:positive regulation of cilium assembly"/>
    <property type="evidence" value="ECO:0007669"/>
    <property type="project" value="TreeGrafter"/>
</dbReference>
<dbReference type="AlphaFoldDB" id="A0A8J2RFC1"/>
<evidence type="ECO:0000259" key="5">
    <source>
        <dbReference type="Pfam" id="PF15503"/>
    </source>
</evidence>
<evidence type="ECO:0000313" key="7">
    <source>
        <dbReference type="Proteomes" id="UP000789390"/>
    </source>
</evidence>
<comment type="caution">
    <text evidence="6">The sequence shown here is derived from an EMBL/GenBank/DDBJ whole genome shotgun (WGS) entry which is preliminary data.</text>
</comment>
<keyword evidence="7" id="KW-1185">Reference proteome</keyword>
<protein>
    <recommendedName>
        <fullName evidence="5">Protein phosphatase 1 regulatory subunit 35 C-terminal domain-containing protein</fullName>
    </recommendedName>
</protein>
<feature type="domain" description="Protein phosphatase 1 regulatory subunit 35 C-terminal" evidence="5">
    <location>
        <begin position="127"/>
        <end position="256"/>
    </location>
</feature>
<dbReference type="PANTHER" id="PTHR28625">
    <property type="entry name" value="PROTEIN PHOSPHATASE 1 REGULATORY SUBUNIT 35"/>
    <property type="match status" value="1"/>
</dbReference>
<sequence>MDPFRSSKDSSQHSRNIRTVKVVKVLKKSASVTKRASVTKSEIGKSKSLSSEARKGFLSVKQLPQVEILNPANVSSKINSPTVIIENETSHVDILQRVQAVGVPKTYSSTLCNFLVATTNQQKLNQPIFQSSVVLMKNLETLKNLEIETRNLLSSNVAKDKKIQKLLNYKVSTVLNPSMLIFSHLQPISLNVEQLVDQDETRLQNFAERNAPQMRYKDPAISLADFTDSLAISKSAFLTEVSFHDLCCQYQISPFSQHEFSDNLISYSFWFLQ</sequence>
<name>A0A8J2RFC1_9CRUS</name>
<dbReference type="EMBL" id="CAKKLH010000112">
    <property type="protein sequence ID" value="CAH0103388.1"/>
    <property type="molecule type" value="Genomic_DNA"/>
</dbReference>
<evidence type="ECO:0000256" key="1">
    <source>
        <dbReference type="ARBA" id="ARBA00004114"/>
    </source>
</evidence>
<reference evidence="6" key="1">
    <citation type="submission" date="2021-11" db="EMBL/GenBank/DDBJ databases">
        <authorList>
            <person name="Schell T."/>
        </authorList>
    </citation>
    <scope>NUCLEOTIDE SEQUENCE</scope>
    <source>
        <strain evidence="6">M5</strain>
    </source>
</reference>
<dbReference type="PANTHER" id="PTHR28625:SF1">
    <property type="entry name" value="PROTEIN PHOSPHATASE 1 REGULATORY SUBUNIT 35"/>
    <property type="match status" value="1"/>
</dbReference>
<keyword evidence="2" id="KW-0963">Cytoplasm</keyword>
<dbReference type="GO" id="GO:1903724">
    <property type="term" value="P:positive regulation of centriole elongation"/>
    <property type="evidence" value="ECO:0007669"/>
    <property type="project" value="TreeGrafter"/>
</dbReference>
<gene>
    <name evidence="6" type="ORF">DGAL_LOCUS5962</name>
</gene>
<dbReference type="InterPro" id="IPR029135">
    <property type="entry name" value="PPP1R35_C"/>
</dbReference>
<dbReference type="GO" id="GO:0005814">
    <property type="term" value="C:centriole"/>
    <property type="evidence" value="ECO:0007669"/>
    <property type="project" value="UniProtKB-SubCell"/>
</dbReference>
<evidence type="ECO:0000256" key="3">
    <source>
        <dbReference type="ARBA" id="ARBA00023212"/>
    </source>
</evidence>
<dbReference type="GO" id="GO:0019902">
    <property type="term" value="F:phosphatase binding"/>
    <property type="evidence" value="ECO:0007669"/>
    <property type="project" value="InterPro"/>
</dbReference>
<dbReference type="Proteomes" id="UP000789390">
    <property type="component" value="Unassembled WGS sequence"/>
</dbReference>
<comment type="subcellular location">
    <subcellularLocation>
        <location evidence="1">Cytoplasm</location>
        <location evidence="1">Cytoskeleton</location>
        <location evidence="1">Microtubule organizing center</location>
        <location evidence="1">Centrosome</location>
        <location evidence="1">Centriole</location>
    </subcellularLocation>
</comment>
<dbReference type="InterPro" id="IPR033590">
    <property type="entry name" value="PPP1R35"/>
</dbReference>
<organism evidence="6 7">
    <name type="scientific">Daphnia galeata</name>
    <dbReference type="NCBI Taxonomy" id="27404"/>
    <lineage>
        <taxon>Eukaryota</taxon>
        <taxon>Metazoa</taxon>
        <taxon>Ecdysozoa</taxon>
        <taxon>Arthropoda</taxon>
        <taxon>Crustacea</taxon>
        <taxon>Branchiopoda</taxon>
        <taxon>Diplostraca</taxon>
        <taxon>Cladocera</taxon>
        <taxon>Anomopoda</taxon>
        <taxon>Daphniidae</taxon>
        <taxon>Daphnia</taxon>
    </lineage>
</organism>
<dbReference type="OrthoDB" id="6333405at2759"/>
<evidence type="ECO:0000256" key="2">
    <source>
        <dbReference type="ARBA" id="ARBA00022490"/>
    </source>
</evidence>
<comment type="similarity">
    <text evidence="4">Belongs to the PPP1R35 family.</text>
</comment>
<evidence type="ECO:0000313" key="6">
    <source>
        <dbReference type="EMBL" id="CAH0103388.1"/>
    </source>
</evidence>
<dbReference type="Pfam" id="PF15503">
    <property type="entry name" value="PPP1R35_C"/>
    <property type="match status" value="1"/>
</dbReference>
<keyword evidence="3" id="KW-0206">Cytoskeleton</keyword>
<proteinExistence type="inferred from homology"/>
<evidence type="ECO:0000256" key="4">
    <source>
        <dbReference type="ARBA" id="ARBA00029452"/>
    </source>
</evidence>